<accession>A0A655ADD7</accession>
<evidence type="ECO:0000259" key="5">
    <source>
        <dbReference type="PROSITE" id="PS50994"/>
    </source>
</evidence>
<dbReference type="InterPro" id="IPR001584">
    <property type="entry name" value="Integrase_cat-core"/>
</dbReference>
<protein>
    <submittedName>
        <fullName evidence="6">Transposase</fullName>
    </submittedName>
</protein>
<evidence type="ECO:0000256" key="4">
    <source>
        <dbReference type="ARBA" id="ARBA00023172"/>
    </source>
</evidence>
<dbReference type="InterPro" id="IPR053392">
    <property type="entry name" value="Transposase_IS30-like"/>
</dbReference>
<dbReference type="InterPro" id="IPR012337">
    <property type="entry name" value="RNaseH-like_sf"/>
</dbReference>
<dbReference type="GO" id="GO:0003677">
    <property type="term" value="F:DNA binding"/>
    <property type="evidence" value="ECO:0007669"/>
    <property type="project" value="UniProtKB-KW"/>
</dbReference>
<dbReference type="GO" id="GO:0005829">
    <property type="term" value="C:cytosol"/>
    <property type="evidence" value="ECO:0007669"/>
    <property type="project" value="TreeGrafter"/>
</dbReference>
<evidence type="ECO:0000256" key="2">
    <source>
        <dbReference type="ARBA" id="ARBA00006363"/>
    </source>
</evidence>
<dbReference type="PANTHER" id="PTHR10948:SF23">
    <property type="entry name" value="TRANSPOSASE INSI FOR INSERTION SEQUENCE ELEMENT IS30A-RELATED"/>
    <property type="match status" value="1"/>
</dbReference>
<organism evidence="6 7">
    <name type="scientific">Mycobacterium tuberculosis</name>
    <dbReference type="NCBI Taxonomy" id="1773"/>
    <lineage>
        <taxon>Bacteria</taxon>
        <taxon>Bacillati</taxon>
        <taxon>Actinomycetota</taxon>
        <taxon>Actinomycetes</taxon>
        <taxon>Mycobacteriales</taxon>
        <taxon>Mycobacteriaceae</taxon>
        <taxon>Mycobacterium</taxon>
        <taxon>Mycobacterium tuberculosis complex</taxon>
    </lineage>
</organism>
<dbReference type="SUPFAM" id="SSF53098">
    <property type="entry name" value="Ribonuclease H-like"/>
    <property type="match status" value="1"/>
</dbReference>
<dbReference type="Gene3D" id="3.30.420.10">
    <property type="entry name" value="Ribonuclease H-like superfamily/Ribonuclease H"/>
    <property type="match status" value="1"/>
</dbReference>
<evidence type="ECO:0000313" key="6">
    <source>
        <dbReference type="EMBL" id="CKS47669.1"/>
    </source>
</evidence>
<reference evidence="6 7" key="1">
    <citation type="submission" date="2015-03" db="EMBL/GenBank/DDBJ databases">
        <authorList>
            <consortium name="Pathogen Informatics"/>
        </authorList>
    </citation>
    <scope>NUCLEOTIDE SEQUENCE [LARGE SCALE GENOMIC DNA]</scope>
    <source>
        <strain evidence="6 7">Bir 172</strain>
    </source>
</reference>
<dbReference type="GO" id="GO:0032196">
    <property type="term" value="P:transposition"/>
    <property type="evidence" value="ECO:0007669"/>
    <property type="project" value="TreeGrafter"/>
</dbReference>
<evidence type="ECO:0000256" key="1">
    <source>
        <dbReference type="ARBA" id="ARBA00002190"/>
    </source>
</evidence>
<gene>
    <name evidence="6" type="ORF">ERS027646_01929</name>
</gene>
<sequence>MLSIHQRPFDPADRSEPGHWEGDLIVGKNQGSAIGTLVERQTRLIRLLHLPTHDAYCLRIAITETMSDLPVTLVRSITWDQGIEMARHIDITADLGAPVYFCDSRSPWQRASNENSNGLLRQYFPKGTSLSTYTPDHLRAVEYEINNRPRQVLGHRSPAELFTALLTSPDHQLLRR</sequence>
<dbReference type="PROSITE" id="PS50994">
    <property type="entry name" value="INTEGRASE"/>
    <property type="match status" value="1"/>
</dbReference>
<dbReference type="InterPro" id="IPR036397">
    <property type="entry name" value="RNaseH_sf"/>
</dbReference>
<dbReference type="FunFam" id="3.30.420.10:FF:000038">
    <property type="entry name" value="IS30-like element IS30 family transposase"/>
    <property type="match status" value="1"/>
</dbReference>
<dbReference type="EMBL" id="CNGE01000318">
    <property type="protein sequence ID" value="CKS47669.1"/>
    <property type="molecule type" value="Genomic_DNA"/>
</dbReference>
<dbReference type="InterPro" id="IPR051917">
    <property type="entry name" value="Transposase-Integrase"/>
</dbReference>
<comment type="similarity">
    <text evidence="2">Belongs to the transposase IS30 family.</text>
</comment>
<keyword evidence="3" id="KW-0238">DNA-binding</keyword>
<dbReference type="GO" id="GO:0006310">
    <property type="term" value="P:DNA recombination"/>
    <property type="evidence" value="ECO:0007669"/>
    <property type="project" value="UniProtKB-KW"/>
</dbReference>
<proteinExistence type="inferred from homology"/>
<dbReference type="AlphaFoldDB" id="A0A655ADD7"/>
<dbReference type="Proteomes" id="UP000048948">
    <property type="component" value="Unassembled WGS sequence"/>
</dbReference>
<keyword evidence="4" id="KW-0233">DNA recombination</keyword>
<feature type="domain" description="Integrase catalytic" evidence="5">
    <location>
        <begin position="7"/>
        <end position="166"/>
    </location>
</feature>
<dbReference type="GO" id="GO:0004803">
    <property type="term" value="F:transposase activity"/>
    <property type="evidence" value="ECO:0007669"/>
    <property type="project" value="TreeGrafter"/>
</dbReference>
<dbReference type="PANTHER" id="PTHR10948">
    <property type="entry name" value="TRANSPOSASE"/>
    <property type="match status" value="1"/>
</dbReference>
<name>A0A655ADD7_MYCTX</name>
<dbReference type="NCBIfam" id="NF033563">
    <property type="entry name" value="transpos_IS30"/>
    <property type="match status" value="1"/>
</dbReference>
<evidence type="ECO:0000313" key="7">
    <source>
        <dbReference type="Proteomes" id="UP000048948"/>
    </source>
</evidence>
<dbReference type="GO" id="GO:0015074">
    <property type="term" value="P:DNA integration"/>
    <property type="evidence" value="ECO:0007669"/>
    <property type="project" value="InterPro"/>
</dbReference>
<evidence type="ECO:0000256" key="3">
    <source>
        <dbReference type="ARBA" id="ARBA00023125"/>
    </source>
</evidence>
<dbReference type="Pfam" id="PF00665">
    <property type="entry name" value="rve"/>
    <property type="match status" value="1"/>
</dbReference>
<comment type="function">
    <text evidence="1">Required for the transposition of the insertion element.</text>
</comment>